<keyword evidence="2" id="KW-1185">Reference proteome</keyword>
<reference evidence="1 2" key="1">
    <citation type="journal article" date="2012" name="J. Bacteriol.">
        <title>Complete genome sequence of strain 1860, a crenarchaeon of the genus pyrobaculum able to grow with various electron acceptors.</title>
        <authorList>
            <person name="Mardanov A.V."/>
            <person name="Gumerov V.M."/>
            <person name="Slobodkina G.B."/>
            <person name="Beletsky A.V."/>
            <person name="Bonch-Osmolovskaya E.A."/>
            <person name="Ravin N.V."/>
            <person name="Skryabin K.G."/>
        </authorList>
    </citation>
    <scope>NUCLEOTIDE SEQUENCE [LARGE SCALE GENOMIC DNA]</scope>
    <source>
        <strain evidence="1 2">1860</strain>
    </source>
</reference>
<dbReference type="STRING" id="1104324.P186_0129"/>
<dbReference type="Proteomes" id="UP000005867">
    <property type="component" value="Chromosome"/>
</dbReference>
<accession>G7VEH3</accession>
<dbReference type="KEGG" id="pyr:P186_0129"/>
<protein>
    <submittedName>
        <fullName evidence="1">Uncharacterized protein</fullName>
    </submittedName>
</protein>
<dbReference type="EMBL" id="CP003098">
    <property type="protein sequence ID" value="AET31597.1"/>
    <property type="molecule type" value="Genomic_DNA"/>
</dbReference>
<proteinExistence type="predicted"/>
<dbReference type="AlphaFoldDB" id="G7VEH3"/>
<dbReference type="GeneID" id="11595935"/>
<evidence type="ECO:0000313" key="2">
    <source>
        <dbReference type="Proteomes" id="UP000005867"/>
    </source>
</evidence>
<gene>
    <name evidence="1" type="ORF">P186_0129</name>
</gene>
<dbReference type="RefSeq" id="WP_014287428.1">
    <property type="nucleotide sequence ID" value="NC_016645.1"/>
</dbReference>
<sequence length="287" mass="31951">MAPRRVLIRGLEAGSAYLAYLLRESGVEVDVLTANPSDPLLDVPPFEPLFTLDFLRDVLAVRFVEQVSGNYDAVVDSCDVFKFEEVKGALSGDKPVYVVGDSWLSASLSLYRSLPVPDVDIDLPVEKTGEFLEVQVRYRPYVGGSYSLCGGFRDAWGGCLYTPMRTLERVFAAADVYASMMGLEAPGRRLRLEYAVGRDRFYAAVGCRPEGKVSKINIGDAQVWIYGEGGAPRYVFFQGKPEHAPWFFSMYNLARAVNSAYLYDFTQRGRGGLNLAYVGHLFRELRG</sequence>
<organism evidence="1 2">
    <name type="scientific">Pyrobaculum ferrireducens</name>
    <dbReference type="NCBI Taxonomy" id="1104324"/>
    <lineage>
        <taxon>Archaea</taxon>
        <taxon>Thermoproteota</taxon>
        <taxon>Thermoprotei</taxon>
        <taxon>Thermoproteales</taxon>
        <taxon>Thermoproteaceae</taxon>
        <taxon>Pyrobaculum</taxon>
    </lineage>
</organism>
<dbReference type="eggNOG" id="arCOG05542">
    <property type="taxonomic scope" value="Archaea"/>
</dbReference>
<dbReference type="HOGENOM" id="CLU_975281_0_0_2"/>
<evidence type="ECO:0000313" key="1">
    <source>
        <dbReference type="EMBL" id="AET31597.1"/>
    </source>
</evidence>
<dbReference type="BioCyc" id="PSP1104324:GJSN-129-MONOMER"/>
<name>G7VEH3_9CREN</name>
<dbReference type="OrthoDB" id="24911at2157"/>